<organism evidence="2">
    <name type="scientific">CrAss-like virus sp. ctDAq1</name>
    <dbReference type="NCBI Taxonomy" id="2826822"/>
    <lineage>
        <taxon>Viruses</taxon>
        <taxon>Duplodnaviria</taxon>
        <taxon>Heunggongvirae</taxon>
        <taxon>Uroviricota</taxon>
        <taxon>Caudoviricetes</taxon>
        <taxon>Crassvirales</taxon>
    </lineage>
</organism>
<dbReference type="EMBL" id="BK015733">
    <property type="protein sequence ID" value="DAE22461.1"/>
    <property type="molecule type" value="Genomic_DNA"/>
</dbReference>
<dbReference type="Gene3D" id="2.60.40.3940">
    <property type="match status" value="1"/>
</dbReference>
<name>A0A8S5QUT7_9CAUD</name>
<proteinExistence type="predicted"/>
<dbReference type="Pfam" id="PF21882">
    <property type="entry name" value="Gp53-like_C"/>
    <property type="match status" value="1"/>
</dbReference>
<evidence type="ECO:0000313" key="2">
    <source>
        <dbReference type="EMBL" id="DAE22461.1"/>
    </source>
</evidence>
<sequence>MANEFITETDLDSLFIKTAPTKADTIQGGGMLIQSGLSNFNTGNMTTVVSFPKTFPTKCCMVQLTPNNYYGYWAKGDVLTIKSFSNSSLTVELVGTAPVNNRNEFFWLAIGY</sequence>
<feature type="domain" description="Putative tail fiber protein gp53-like C-terminal" evidence="1">
    <location>
        <begin position="29"/>
        <end position="112"/>
    </location>
</feature>
<protein>
    <submittedName>
        <fullName evidence="2">Putative tail fiber protein</fullName>
    </submittedName>
</protein>
<accession>A0A8S5QUT7</accession>
<dbReference type="InterPro" id="IPR054075">
    <property type="entry name" value="Gp53-like_C"/>
</dbReference>
<evidence type="ECO:0000259" key="1">
    <source>
        <dbReference type="Pfam" id="PF21882"/>
    </source>
</evidence>
<reference evidence="2" key="1">
    <citation type="journal article" date="2021" name="Proc. Natl. Acad. Sci. U.S.A.">
        <title>A Catalog of Tens of Thousands of Viruses from Human Metagenomes Reveals Hidden Associations with Chronic Diseases.</title>
        <authorList>
            <person name="Tisza M.J."/>
            <person name="Buck C.B."/>
        </authorList>
    </citation>
    <scope>NUCLEOTIDE SEQUENCE</scope>
    <source>
        <strain evidence="2">CtDAq1</strain>
    </source>
</reference>